<evidence type="ECO:0000259" key="2">
    <source>
        <dbReference type="PROSITE" id="PS50983"/>
    </source>
</evidence>
<organism evidence="3 4">
    <name type="scientific">Flavobacterium azooxidireducens</name>
    <dbReference type="NCBI Taxonomy" id="1871076"/>
    <lineage>
        <taxon>Bacteria</taxon>
        <taxon>Pseudomonadati</taxon>
        <taxon>Bacteroidota</taxon>
        <taxon>Flavobacteriia</taxon>
        <taxon>Flavobacteriales</taxon>
        <taxon>Flavobacteriaceae</taxon>
        <taxon>Flavobacterium</taxon>
    </lineage>
</organism>
<dbReference type="PANTHER" id="PTHR30535:SF34">
    <property type="entry name" value="MOLYBDATE-BINDING PROTEIN MOLA"/>
    <property type="match status" value="1"/>
</dbReference>
<sequence length="262" mass="30325">MIQIKDQLDNLHQFETSPKRIVSLVPSQTELLYDLGLEDSMVGITKFCVHPIHLKKTKRIIGGTKIVDFTKIKELNPDVIIANKEENTKAIVDELSQICPVIVTDIKSVEDNLKMIDDFGQLFNKQEEAKQWISKISLAYNDFQFFMVDKPIKKALYFIWAKPYMVAGEDTFIDAMLKLNNFQNACNKPRYPEMNENEIKNSEVDLILLSSEPYPFNQSHEDQIGKFTSNVKIIQVDGESFSWYGSRILKAFDYFKTLHEKL</sequence>
<keyword evidence="3" id="KW-0675">Receptor</keyword>
<dbReference type="RefSeq" id="WP_248434865.1">
    <property type="nucleotide sequence ID" value="NZ_CP096205.1"/>
</dbReference>
<keyword evidence="4" id="KW-1185">Reference proteome</keyword>
<dbReference type="NCBIfam" id="NF038402">
    <property type="entry name" value="TroA_like"/>
    <property type="match status" value="1"/>
</dbReference>
<keyword evidence="1" id="KW-0732">Signal</keyword>
<evidence type="ECO:0000256" key="1">
    <source>
        <dbReference type="ARBA" id="ARBA00022729"/>
    </source>
</evidence>
<gene>
    <name evidence="3" type="ORF">M0M57_01915</name>
</gene>
<evidence type="ECO:0000313" key="4">
    <source>
        <dbReference type="Proteomes" id="UP000830583"/>
    </source>
</evidence>
<protein>
    <submittedName>
        <fullName evidence="3">Helical backbone metal receptor</fullName>
    </submittedName>
</protein>
<evidence type="ECO:0000313" key="3">
    <source>
        <dbReference type="EMBL" id="UPQ79606.1"/>
    </source>
</evidence>
<dbReference type="InterPro" id="IPR050902">
    <property type="entry name" value="ABC_Transporter_SBP"/>
</dbReference>
<dbReference type="Gene3D" id="3.40.50.1980">
    <property type="entry name" value="Nitrogenase molybdenum iron protein domain"/>
    <property type="match status" value="2"/>
</dbReference>
<accession>A0ABY4KFM9</accession>
<dbReference type="Pfam" id="PF01497">
    <property type="entry name" value="Peripla_BP_2"/>
    <property type="match status" value="1"/>
</dbReference>
<dbReference type="SUPFAM" id="SSF53807">
    <property type="entry name" value="Helical backbone' metal receptor"/>
    <property type="match status" value="1"/>
</dbReference>
<proteinExistence type="predicted"/>
<dbReference type="PROSITE" id="PS50983">
    <property type="entry name" value="FE_B12_PBP"/>
    <property type="match status" value="1"/>
</dbReference>
<feature type="domain" description="Fe/B12 periplasmic-binding" evidence="2">
    <location>
        <begin position="20"/>
        <end position="262"/>
    </location>
</feature>
<name>A0ABY4KFM9_9FLAO</name>
<dbReference type="PANTHER" id="PTHR30535">
    <property type="entry name" value="VITAMIN B12-BINDING PROTEIN"/>
    <property type="match status" value="1"/>
</dbReference>
<dbReference type="InterPro" id="IPR002491">
    <property type="entry name" value="ABC_transptr_periplasmic_BD"/>
</dbReference>
<reference evidence="3" key="1">
    <citation type="submission" date="2022-04" db="EMBL/GenBank/DDBJ databases">
        <title>Consumption of N2O by Flavobacterium azooxidireducens sp. nov. isolated from Decomposing Leaf Litter of Phragmites australis (Cav.).</title>
        <authorList>
            <person name="Behrendt U."/>
            <person name="Spanner T."/>
            <person name="Augustin J."/>
            <person name="Horn M.A."/>
            <person name="Kolb S."/>
            <person name="Ulrich A."/>
        </authorList>
    </citation>
    <scope>NUCLEOTIDE SEQUENCE</scope>
    <source>
        <strain evidence="3">IGB 4-14</strain>
    </source>
</reference>
<dbReference type="EMBL" id="CP096205">
    <property type="protein sequence ID" value="UPQ79606.1"/>
    <property type="molecule type" value="Genomic_DNA"/>
</dbReference>
<dbReference type="InterPro" id="IPR054828">
    <property type="entry name" value="Vit_B12_bind_prot"/>
</dbReference>
<dbReference type="Proteomes" id="UP000830583">
    <property type="component" value="Chromosome"/>
</dbReference>